<dbReference type="SUPFAM" id="SSF53335">
    <property type="entry name" value="S-adenosyl-L-methionine-dependent methyltransferases"/>
    <property type="match status" value="1"/>
</dbReference>
<reference evidence="2 3" key="1">
    <citation type="submission" date="2019-03" db="EMBL/GenBank/DDBJ databases">
        <title>Genomic Encyclopedia of Type Strains, Phase IV (KMG-IV): sequencing the most valuable type-strain genomes for metagenomic binning, comparative biology and taxonomic classification.</title>
        <authorList>
            <person name="Goeker M."/>
        </authorList>
    </citation>
    <scope>NUCLEOTIDE SEQUENCE [LARGE SCALE GENOMIC DNA]</scope>
    <source>
        <strain evidence="2 3">DSM 18507</strain>
    </source>
</reference>
<sequence length="473" mass="52351">MAQTTPSLDDIIRRVREEAARQPEAASSPVVASVALPHLASEDNPLTVEEGETVALDLLLLEEGDTFLHNAYRVLLGREADPAGLDNYRAVLGHSGKLAVLSALRLSAEGRRRAVQVDGLALPMGLYGLARLLERRGIRVGMGRVLRALERWQGRRLAAVRSLMRRQAAASRQAEARLAGTEARLAVLFDLKAQYLETRQALAAARDEIARLRAEQRGQFQRLDTLLDRLAHNAAEPDVQQLAQRHAHDKIDLYYRAFEDANRGSLEEIRAKQSVYLPRFAALRAAGLQAPVLDIGCGRGEWLLLLQEQGWTVRGVDMNPVMVAACREQGLEAEVGDALACLRRLPDASLGAVTGFHIIEHVPFETLYGLFEEARRVLVPGGMILFETPNPENVLVGSHTFYHDFSHRNPVTPTSVSFLARYHGFERVEVERYNPYPESAKVPGDDPLTERVNGHLCGPQDYALIGYVPEHAA</sequence>
<proteinExistence type="predicted"/>
<accession>A0ABY2CZ62</accession>
<dbReference type="Proteomes" id="UP000294801">
    <property type="component" value="Unassembled WGS sequence"/>
</dbReference>
<keyword evidence="2" id="KW-0808">Transferase</keyword>
<evidence type="ECO:0000259" key="1">
    <source>
        <dbReference type="Pfam" id="PF08241"/>
    </source>
</evidence>
<comment type="caution">
    <text evidence="2">The sequence shown here is derived from an EMBL/GenBank/DDBJ whole genome shotgun (WGS) entry which is preliminary data.</text>
</comment>
<dbReference type="GO" id="GO:0008168">
    <property type="term" value="F:methyltransferase activity"/>
    <property type="evidence" value="ECO:0007669"/>
    <property type="project" value="UniProtKB-KW"/>
</dbReference>
<dbReference type="GO" id="GO:0032259">
    <property type="term" value="P:methylation"/>
    <property type="evidence" value="ECO:0007669"/>
    <property type="project" value="UniProtKB-KW"/>
</dbReference>
<name>A0ABY2CZ62_GULMO</name>
<evidence type="ECO:0000313" key="2">
    <source>
        <dbReference type="EMBL" id="TCW32971.1"/>
    </source>
</evidence>
<keyword evidence="3" id="KW-1185">Reference proteome</keyword>
<dbReference type="Gene3D" id="3.40.50.150">
    <property type="entry name" value="Vaccinia Virus protein VP39"/>
    <property type="match status" value="1"/>
</dbReference>
<keyword evidence="2" id="KW-0489">Methyltransferase</keyword>
<dbReference type="InterPro" id="IPR013216">
    <property type="entry name" value="Methyltransf_11"/>
</dbReference>
<dbReference type="PANTHER" id="PTHR43861">
    <property type="entry name" value="TRANS-ACONITATE 2-METHYLTRANSFERASE-RELATED"/>
    <property type="match status" value="1"/>
</dbReference>
<dbReference type="InterPro" id="IPR029063">
    <property type="entry name" value="SAM-dependent_MTases_sf"/>
</dbReference>
<evidence type="ECO:0000313" key="3">
    <source>
        <dbReference type="Proteomes" id="UP000294801"/>
    </source>
</evidence>
<dbReference type="RefSeq" id="WP_165922703.1">
    <property type="nucleotide sequence ID" value="NZ_SMDA01000002.1"/>
</dbReference>
<dbReference type="EMBL" id="SMDA01000002">
    <property type="protein sequence ID" value="TCW32971.1"/>
    <property type="molecule type" value="Genomic_DNA"/>
</dbReference>
<protein>
    <submittedName>
        <fullName evidence="2">O-antigen chain-terminating methyltransferase</fullName>
    </submittedName>
</protein>
<organism evidence="2 3">
    <name type="scientific">Gulbenkiania mobilis</name>
    <dbReference type="NCBI Taxonomy" id="397457"/>
    <lineage>
        <taxon>Bacteria</taxon>
        <taxon>Pseudomonadati</taxon>
        <taxon>Pseudomonadota</taxon>
        <taxon>Betaproteobacteria</taxon>
        <taxon>Neisseriales</taxon>
        <taxon>Chromobacteriaceae</taxon>
        <taxon>Gulbenkiania</taxon>
    </lineage>
</organism>
<dbReference type="CDD" id="cd02440">
    <property type="entry name" value="AdoMet_MTases"/>
    <property type="match status" value="1"/>
</dbReference>
<feature type="domain" description="Methyltransferase type 11" evidence="1">
    <location>
        <begin position="293"/>
        <end position="386"/>
    </location>
</feature>
<gene>
    <name evidence="2" type="ORF">EV669_102270</name>
</gene>
<dbReference type="Pfam" id="PF08241">
    <property type="entry name" value="Methyltransf_11"/>
    <property type="match status" value="1"/>
</dbReference>